<feature type="compositionally biased region" description="Basic and acidic residues" evidence="1">
    <location>
        <begin position="158"/>
        <end position="167"/>
    </location>
</feature>
<feature type="compositionally biased region" description="Basic and acidic residues" evidence="1">
    <location>
        <begin position="376"/>
        <end position="391"/>
    </location>
</feature>
<dbReference type="AlphaFoldDB" id="A0A2A2KGG0"/>
<dbReference type="OrthoDB" id="5877043at2759"/>
<proteinExistence type="predicted"/>
<dbReference type="EMBL" id="LIAE01008680">
    <property type="protein sequence ID" value="PAV72958.1"/>
    <property type="molecule type" value="Genomic_DNA"/>
</dbReference>
<protein>
    <submittedName>
        <fullName evidence="2">Uncharacterized protein</fullName>
    </submittedName>
</protein>
<reference evidence="2 3" key="1">
    <citation type="journal article" date="2017" name="Curr. Biol.">
        <title>Genome architecture and evolution of a unichromosomal asexual nematode.</title>
        <authorList>
            <person name="Fradin H."/>
            <person name="Zegar C."/>
            <person name="Gutwein M."/>
            <person name="Lucas J."/>
            <person name="Kovtun M."/>
            <person name="Corcoran D."/>
            <person name="Baugh L.R."/>
            <person name="Kiontke K."/>
            <person name="Gunsalus K."/>
            <person name="Fitch D.H."/>
            <person name="Piano F."/>
        </authorList>
    </citation>
    <scope>NUCLEOTIDE SEQUENCE [LARGE SCALE GENOMIC DNA]</scope>
    <source>
        <strain evidence="2">PF1309</strain>
    </source>
</reference>
<evidence type="ECO:0000313" key="3">
    <source>
        <dbReference type="Proteomes" id="UP000218231"/>
    </source>
</evidence>
<comment type="caution">
    <text evidence="2">The sequence shown here is derived from an EMBL/GenBank/DDBJ whole genome shotgun (WGS) entry which is preliminary data.</text>
</comment>
<feature type="compositionally biased region" description="Basic and acidic residues" evidence="1">
    <location>
        <begin position="61"/>
        <end position="72"/>
    </location>
</feature>
<feature type="compositionally biased region" description="Pro residues" evidence="1">
    <location>
        <begin position="246"/>
        <end position="256"/>
    </location>
</feature>
<sequence>MSQPPASLASPSETSFLHRICFCCYANANKEPPVQLIRSGSIKPVDLGAARNGHISSAQRTIEDLEESKSGSEVKSSNEPVAAQHQVTENASTDNRNDKRQGKKEDFRLNDIMLDEICAEDKTEEHEHKVEDAVSISTDVVEAVDENELEQIDAKPNAPKEENKEGAQKLTMQEFLEEEQIRGSEGTQSSMTQSKVETSRAADDAEHKPHAPALILNRKDNEDEEEESSLEDEIMLNDLAADSPPAHSPPAIPPDQSPARYPRHSTPSPRQTQPTNPAESESESTSPPPQQTAPTVEISTAKIQMSRMYGAESEDDSDDERSSTSDGPGDRQRIASGNSPRLQKMKPINFPPNSADSSIGSSDDETDRVIGGRGQLNEEKIEKTESEKENQTEQTETEIKGPMTRISVKSNGAAEIHSYVSSELDSQREGITDDEFPEKLI</sequence>
<evidence type="ECO:0000313" key="2">
    <source>
        <dbReference type="EMBL" id="PAV72958.1"/>
    </source>
</evidence>
<feature type="compositionally biased region" description="Basic and acidic residues" evidence="1">
    <location>
        <begin position="320"/>
        <end position="333"/>
    </location>
</feature>
<dbReference type="Proteomes" id="UP000218231">
    <property type="component" value="Unassembled WGS sequence"/>
</dbReference>
<organism evidence="2 3">
    <name type="scientific">Diploscapter pachys</name>
    <dbReference type="NCBI Taxonomy" id="2018661"/>
    <lineage>
        <taxon>Eukaryota</taxon>
        <taxon>Metazoa</taxon>
        <taxon>Ecdysozoa</taxon>
        <taxon>Nematoda</taxon>
        <taxon>Chromadorea</taxon>
        <taxon>Rhabditida</taxon>
        <taxon>Rhabditina</taxon>
        <taxon>Rhabditomorpha</taxon>
        <taxon>Rhabditoidea</taxon>
        <taxon>Rhabditidae</taxon>
        <taxon>Diploscapter</taxon>
    </lineage>
</organism>
<feature type="compositionally biased region" description="Polar residues" evidence="1">
    <location>
        <begin position="351"/>
        <end position="361"/>
    </location>
</feature>
<feature type="compositionally biased region" description="Basic and acidic residues" evidence="1">
    <location>
        <begin position="197"/>
        <end position="209"/>
    </location>
</feature>
<feature type="compositionally biased region" description="Basic and acidic residues" evidence="1">
    <location>
        <begin position="425"/>
        <end position="441"/>
    </location>
</feature>
<name>A0A2A2KGG0_9BILA</name>
<feature type="compositionally biased region" description="Acidic residues" evidence="1">
    <location>
        <begin position="222"/>
        <end position="235"/>
    </location>
</feature>
<feature type="compositionally biased region" description="Acidic residues" evidence="1">
    <location>
        <begin position="142"/>
        <end position="151"/>
    </location>
</feature>
<feature type="compositionally biased region" description="Polar residues" evidence="1">
    <location>
        <begin position="185"/>
        <end position="196"/>
    </location>
</feature>
<keyword evidence="3" id="KW-1185">Reference proteome</keyword>
<feature type="region of interest" description="Disordered" evidence="1">
    <location>
        <begin position="53"/>
        <end position="111"/>
    </location>
</feature>
<feature type="compositionally biased region" description="Basic and acidic residues" evidence="1">
    <location>
        <begin position="95"/>
        <end position="109"/>
    </location>
</feature>
<feature type="compositionally biased region" description="Low complexity" evidence="1">
    <location>
        <begin position="274"/>
        <end position="285"/>
    </location>
</feature>
<feature type="region of interest" description="Disordered" evidence="1">
    <location>
        <begin position="141"/>
        <end position="441"/>
    </location>
</feature>
<evidence type="ECO:0000256" key="1">
    <source>
        <dbReference type="SAM" id="MobiDB-lite"/>
    </source>
</evidence>
<gene>
    <name evidence="2" type="ORF">WR25_09801</name>
</gene>
<accession>A0A2A2KGG0</accession>
<feature type="compositionally biased region" description="Polar residues" evidence="1">
    <location>
        <begin position="85"/>
        <end position="94"/>
    </location>
</feature>